<protein>
    <submittedName>
        <fullName evidence="2">Uncharacterized protein</fullName>
    </submittedName>
</protein>
<comment type="caution">
    <text evidence="2">The sequence shown here is derived from an EMBL/GenBank/DDBJ whole genome shotgun (WGS) entry which is preliminary data.</text>
</comment>
<dbReference type="EMBL" id="LGRX02011834">
    <property type="protein sequence ID" value="KAK3268427.1"/>
    <property type="molecule type" value="Genomic_DNA"/>
</dbReference>
<feature type="compositionally biased region" description="Low complexity" evidence="1">
    <location>
        <begin position="55"/>
        <end position="66"/>
    </location>
</feature>
<evidence type="ECO:0000313" key="3">
    <source>
        <dbReference type="Proteomes" id="UP001190700"/>
    </source>
</evidence>
<reference evidence="2 3" key="1">
    <citation type="journal article" date="2015" name="Genome Biol. Evol.">
        <title>Comparative Genomics of a Bacterivorous Green Alga Reveals Evolutionary Causalities and Consequences of Phago-Mixotrophic Mode of Nutrition.</title>
        <authorList>
            <person name="Burns J.A."/>
            <person name="Paasch A."/>
            <person name="Narechania A."/>
            <person name="Kim E."/>
        </authorList>
    </citation>
    <scope>NUCLEOTIDE SEQUENCE [LARGE SCALE GENOMIC DNA]</scope>
    <source>
        <strain evidence="2 3">PLY_AMNH</strain>
    </source>
</reference>
<evidence type="ECO:0000313" key="2">
    <source>
        <dbReference type="EMBL" id="KAK3268427.1"/>
    </source>
</evidence>
<sequence length="66" mass="6217">AGEAMAGVDARSGVSEAVAGVAAGLGVGEAVVGVAGPDRVKRGRGRGGWTEQGERAVAGVDARGAG</sequence>
<gene>
    <name evidence="2" type="ORF">CYMTET_23070</name>
</gene>
<proteinExistence type="predicted"/>
<feature type="non-terminal residue" evidence="2">
    <location>
        <position position="1"/>
    </location>
</feature>
<dbReference type="AlphaFoldDB" id="A0AAE0L1H2"/>
<organism evidence="2 3">
    <name type="scientific">Cymbomonas tetramitiformis</name>
    <dbReference type="NCBI Taxonomy" id="36881"/>
    <lineage>
        <taxon>Eukaryota</taxon>
        <taxon>Viridiplantae</taxon>
        <taxon>Chlorophyta</taxon>
        <taxon>Pyramimonadophyceae</taxon>
        <taxon>Pyramimonadales</taxon>
        <taxon>Pyramimonadaceae</taxon>
        <taxon>Cymbomonas</taxon>
    </lineage>
</organism>
<accession>A0AAE0L1H2</accession>
<name>A0AAE0L1H2_9CHLO</name>
<keyword evidence="3" id="KW-1185">Reference proteome</keyword>
<feature type="region of interest" description="Disordered" evidence="1">
    <location>
        <begin position="41"/>
        <end position="66"/>
    </location>
</feature>
<evidence type="ECO:0000256" key="1">
    <source>
        <dbReference type="SAM" id="MobiDB-lite"/>
    </source>
</evidence>
<dbReference type="Proteomes" id="UP001190700">
    <property type="component" value="Unassembled WGS sequence"/>
</dbReference>